<keyword evidence="5 10" id="KW-0201">Cytochrome c-type biogenesis</keyword>
<dbReference type="Pfam" id="PF03100">
    <property type="entry name" value="CcmE"/>
    <property type="match status" value="1"/>
</dbReference>
<sequence>MTPRRRQRLIWAVALLLLAGVATALMVYALRQNINFFFTPTEVIYGNKDGYIPEVGQRIRIGGMVEKGSVIRESDSLAMQFKVSTVGPAVTIYYSGILPDLFREGQGIVAEGELISPNELKASTILAKHDEEYMPPEVAEEMGKIHQPLEYTPQQKGLTP</sequence>
<dbReference type="RefSeq" id="WP_237466482.1">
    <property type="nucleotide sequence ID" value="NZ_CAKLDI010000001.1"/>
</dbReference>
<keyword evidence="2 10" id="KW-0349">Heme</keyword>
<dbReference type="NCBIfam" id="NF009638">
    <property type="entry name" value="PRK13165.1"/>
    <property type="match status" value="1"/>
</dbReference>
<evidence type="ECO:0000256" key="6">
    <source>
        <dbReference type="ARBA" id="ARBA00022968"/>
    </source>
</evidence>
<dbReference type="SUPFAM" id="SSF82093">
    <property type="entry name" value="Heme chaperone CcmE"/>
    <property type="match status" value="1"/>
</dbReference>
<keyword evidence="7 10" id="KW-1133">Transmembrane helix</keyword>
<comment type="similarity">
    <text evidence="10">Belongs to the CcmE/CycJ family.</text>
</comment>
<reference evidence="11" key="1">
    <citation type="submission" date="2021-11" db="EMBL/GenBank/DDBJ databases">
        <authorList>
            <person name="Rodrigo-Torres L."/>
            <person name="Arahal R. D."/>
            <person name="Lucena T."/>
        </authorList>
    </citation>
    <scope>NUCLEOTIDE SEQUENCE</scope>
    <source>
        <strain evidence="11">CECT 7929</strain>
    </source>
</reference>
<evidence type="ECO:0000256" key="2">
    <source>
        <dbReference type="ARBA" id="ARBA00022617"/>
    </source>
</evidence>
<keyword evidence="8 10" id="KW-0408">Iron</keyword>
<evidence type="ECO:0000256" key="8">
    <source>
        <dbReference type="ARBA" id="ARBA00023004"/>
    </source>
</evidence>
<protein>
    <recommendedName>
        <fullName evidence="10">Cytochrome c-type biogenesis protein CcmE</fullName>
    </recommendedName>
    <alternativeName>
        <fullName evidence="10">Cytochrome c maturation protein E</fullName>
    </alternativeName>
    <alternativeName>
        <fullName evidence="10">Heme chaperone CcmE</fullName>
    </alternativeName>
</protein>
<feature type="topological domain" description="Extracellular" evidence="10">
    <location>
        <begin position="30"/>
        <end position="160"/>
    </location>
</feature>
<keyword evidence="10" id="KW-1003">Cell membrane</keyword>
<gene>
    <name evidence="10 11" type="primary">ccmE</name>
    <name evidence="10" type="synonym">cycJ</name>
    <name evidence="11" type="ORF">VST7929_01979</name>
</gene>
<keyword evidence="12" id="KW-1185">Reference proteome</keyword>
<keyword evidence="6 10" id="KW-0735">Signal-anchor</keyword>
<dbReference type="NCBIfam" id="NF009729">
    <property type="entry name" value="PRK13254.1-3"/>
    <property type="match status" value="1"/>
</dbReference>
<keyword evidence="4 10" id="KW-0479">Metal-binding</keyword>
<evidence type="ECO:0000256" key="7">
    <source>
        <dbReference type="ARBA" id="ARBA00022989"/>
    </source>
</evidence>
<comment type="caution">
    <text evidence="11">The sequence shown here is derived from an EMBL/GenBank/DDBJ whole genome shotgun (WGS) entry which is preliminary data.</text>
</comment>
<comment type="function">
    <text evidence="10">Heme chaperone required for the biogenesis of c-type cytochromes. Transiently binds heme delivered by CcmC and transfers the heme to apo-cytochromes in a process facilitated by CcmF and CcmH.</text>
</comment>
<dbReference type="InterPro" id="IPR012340">
    <property type="entry name" value="NA-bd_OB-fold"/>
</dbReference>
<dbReference type="InterPro" id="IPR036127">
    <property type="entry name" value="CcmE-like_sf"/>
</dbReference>
<evidence type="ECO:0000313" key="12">
    <source>
        <dbReference type="Proteomes" id="UP000838672"/>
    </source>
</evidence>
<evidence type="ECO:0000256" key="3">
    <source>
        <dbReference type="ARBA" id="ARBA00022692"/>
    </source>
</evidence>
<feature type="binding site" description="axial binding residue" evidence="10">
    <location>
        <position position="133"/>
    </location>
    <ligand>
        <name>heme</name>
        <dbReference type="ChEBI" id="CHEBI:30413"/>
    </ligand>
    <ligandPart>
        <name>Fe</name>
        <dbReference type="ChEBI" id="CHEBI:18248"/>
    </ligandPart>
</feature>
<dbReference type="NCBIfam" id="NF009727">
    <property type="entry name" value="PRK13254.1-1"/>
    <property type="match status" value="1"/>
</dbReference>
<proteinExistence type="inferred from homology"/>
<evidence type="ECO:0000256" key="5">
    <source>
        <dbReference type="ARBA" id="ARBA00022748"/>
    </source>
</evidence>
<comment type="subcellular location">
    <subcellularLocation>
        <location evidence="10">Cell membrane</location>
        <topology evidence="10">Single-pass type II membrane protein</topology>
    </subcellularLocation>
    <subcellularLocation>
        <location evidence="1">Membrane</location>
    </subcellularLocation>
</comment>
<organism evidence="11 12">
    <name type="scientific">Vibrio stylophorae</name>
    <dbReference type="NCBI Taxonomy" id="659351"/>
    <lineage>
        <taxon>Bacteria</taxon>
        <taxon>Pseudomonadati</taxon>
        <taxon>Pseudomonadota</taxon>
        <taxon>Gammaproteobacteria</taxon>
        <taxon>Vibrionales</taxon>
        <taxon>Vibrionaceae</taxon>
        <taxon>Vibrio</taxon>
    </lineage>
</organism>
<evidence type="ECO:0000256" key="10">
    <source>
        <dbReference type="HAMAP-Rule" id="MF_01959"/>
    </source>
</evidence>
<evidence type="ECO:0000256" key="1">
    <source>
        <dbReference type="ARBA" id="ARBA00004370"/>
    </source>
</evidence>
<evidence type="ECO:0000256" key="4">
    <source>
        <dbReference type="ARBA" id="ARBA00022723"/>
    </source>
</evidence>
<dbReference type="EMBL" id="CAKLDI010000001">
    <property type="protein sequence ID" value="CAH0534078.1"/>
    <property type="molecule type" value="Genomic_DNA"/>
</dbReference>
<accession>A0ABN8DUT0</accession>
<dbReference type="HAMAP" id="MF_01959">
    <property type="entry name" value="CcmE"/>
    <property type="match status" value="1"/>
</dbReference>
<dbReference type="Gene3D" id="2.40.50.140">
    <property type="entry name" value="Nucleic acid-binding proteins"/>
    <property type="match status" value="1"/>
</dbReference>
<dbReference type="InterPro" id="IPR004329">
    <property type="entry name" value="CcmE"/>
</dbReference>
<keyword evidence="3 10" id="KW-0812">Transmembrane</keyword>
<name>A0ABN8DUT0_9VIBR</name>
<dbReference type="PANTHER" id="PTHR34128:SF2">
    <property type="entry name" value="CYTOCHROME C-TYPE BIOGENESIS PROTEIN CCME HOMOLOG, MITOCHONDRIAL"/>
    <property type="match status" value="1"/>
</dbReference>
<dbReference type="Proteomes" id="UP000838672">
    <property type="component" value="Unassembled WGS sequence"/>
</dbReference>
<keyword evidence="9 10" id="KW-0472">Membrane</keyword>
<feature type="binding site" description="covalent" evidence="10">
    <location>
        <position position="129"/>
    </location>
    <ligand>
        <name>heme</name>
        <dbReference type="ChEBI" id="CHEBI:30413"/>
    </ligand>
</feature>
<evidence type="ECO:0000313" key="11">
    <source>
        <dbReference type="EMBL" id="CAH0534078.1"/>
    </source>
</evidence>
<feature type="topological domain" description="Cytoplasmic" evidence="10">
    <location>
        <begin position="1"/>
        <end position="8"/>
    </location>
</feature>
<evidence type="ECO:0000256" key="9">
    <source>
        <dbReference type="ARBA" id="ARBA00023136"/>
    </source>
</evidence>
<dbReference type="PANTHER" id="PTHR34128">
    <property type="entry name" value="CYTOCHROME C-TYPE BIOGENESIS PROTEIN CCME HOMOLOG, MITOCHONDRIAL"/>
    <property type="match status" value="1"/>
</dbReference>